<reference evidence="2" key="1">
    <citation type="journal article" date="2020" name="mSystems">
        <title>Genome- and Community-Level Interaction Insights into Carbon Utilization and Element Cycling Functions of Hydrothermarchaeota in Hydrothermal Sediment.</title>
        <authorList>
            <person name="Zhou Z."/>
            <person name="Liu Y."/>
            <person name="Xu W."/>
            <person name="Pan J."/>
            <person name="Luo Z.H."/>
            <person name="Li M."/>
        </authorList>
    </citation>
    <scope>NUCLEOTIDE SEQUENCE [LARGE SCALE GENOMIC DNA]</scope>
    <source>
        <strain evidence="2">SpSt-62</strain>
        <strain evidence="1">SpSt-97</strain>
    </source>
</reference>
<dbReference type="EMBL" id="DTAK01000012">
    <property type="protein sequence ID" value="HGU58983.1"/>
    <property type="molecule type" value="Genomic_DNA"/>
</dbReference>
<name>A0A7C4WD50_9EURY</name>
<dbReference type="AlphaFoldDB" id="A0A7C4WD50"/>
<proteinExistence type="predicted"/>
<evidence type="ECO:0000313" key="2">
    <source>
        <dbReference type="EMBL" id="HGU58983.1"/>
    </source>
</evidence>
<gene>
    <name evidence="2" type="ORF">ENT89_02045</name>
    <name evidence="1" type="ORF">ENX77_06555</name>
</gene>
<organism evidence="2">
    <name type="scientific">Geoglobus ahangari</name>
    <dbReference type="NCBI Taxonomy" id="113653"/>
    <lineage>
        <taxon>Archaea</taxon>
        <taxon>Methanobacteriati</taxon>
        <taxon>Methanobacteriota</taxon>
        <taxon>Archaeoglobi</taxon>
        <taxon>Archaeoglobales</taxon>
        <taxon>Archaeoglobaceae</taxon>
        <taxon>Geoglobus</taxon>
    </lineage>
</organism>
<dbReference type="EMBL" id="DTPI01000032">
    <property type="protein sequence ID" value="HGE66757.1"/>
    <property type="molecule type" value="Genomic_DNA"/>
</dbReference>
<comment type="caution">
    <text evidence="2">The sequence shown here is derived from an EMBL/GenBank/DDBJ whole genome shotgun (WGS) entry which is preliminary data.</text>
</comment>
<evidence type="ECO:0000313" key="1">
    <source>
        <dbReference type="EMBL" id="HGE66757.1"/>
    </source>
</evidence>
<sequence>MVALNPELEEVIKIINRWFERYKEEGDEMAVEMFVDDLEYAEPYVRRLFDMGLITAEEYWQFLKYCDSLVEELKRIAGIEKIDFRFR</sequence>
<protein>
    <submittedName>
        <fullName evidence="2">Uncharacterized protein</fullName>
    </submittedName>
</protein>
<accession>A0A7C4WD50</accession>